<keyword evidence="4" id="KW-1185">Reference proteome</keyword>
<gene>
    <name evidence="3" type="ordered locus">Hoch_2399</name>
</gene>
<dbReference type="EMBL" id="CP001804">
    <property type="protein sequence ID" value="ACY14936.1"/>
    <property type="molecule type" value="Genomic_DNA"/>
</dbReference>
<keyword evidence="1" id="KW-0812">Transmembrane</keyword>
<protein>
    <submittedName>
        <fullName evidence="3">Fatty acid hydroxylase</fullName>
    </submittedName>
</protein>
<keyword evidence="1" id="KW-1133">Transmembrane helix</keyword>
<feature type="transmembrane region" description="Helical" evidence="1">
    <location>
        <begin position="123"/>
        <end position="140"/>
    </location>
</feature>
<feature type="transmembrane region" description="Helical" evidence="1">
    <location>
        <begin position="27"/>
        <end position="47"/>
    </location>
</feature>
<dbReference type="Pfam" id="PF04116">
    <property type="entry name" value="FA_hydroxylase"/>
    <property type="match status" value="1"/>
</dbReference>
<dbReference type="STRING" id="502025.Hoch_2399"/>
<keyword evidence="1" id="KW-0472">Membrane</keyword>
<dbReference type="Proteomes" id="UP000001880">
    <property type="component" value="Chromosome"/>
</dbReference>
<proteinExistence type="predicted"/>
<dbReference type="GO" id="GO:0016491">
    <property type="term" value="F:oxidoreductase activity"/>
    <property type="evidence" value="ECO:0007669"/>
    <property type="project" value="InterPro"/>
</dbReference>
<evidence type="ECO:0000313" key="3">
    <source>
        <dbReference type="EMBL" id="ACY14936.1"/>
    </source>
</evidence>
<evidence type="ECO:0000256" key="1">
    <source>
        <dbReference type="SAM" id="Phobius"/>
    </source>
</evidence>
<dbReference type="KEGG" id="hoh:Hoch_2399"/>
<dbReference type="GO" id="GO:0008610">
    <property type="term" value="P:lipid biosynthetic process"/>
    <property type="evidence" value="ECO:0007669"/>
    <property type="project" value="InterPro"/>
</dbReference>
<name>D0LJ89_HALO1</name>
<dbReference type="RefSeq" id="WP_012827544.1">
    <property type="nucleotide sequence ID" value="NC_013440.1"/>
</dbReference>
<dbReference type="GO" id="GO:0005506">
    <property type="term" value="F:iron ion binding"/>
    <property type="evidence" value="ECO:0007669"/>
    <property type="project" value="InterPro"/>
</dbReference>
<dbReference type="InterPro" id="IPR006694">
    <property type="entry name" value="Fatty_acid_hydroxylase"/>
</dbReference>
<accession>D0LJ89</accession>
<evidence type="ECO:0000259" key="2">
    <source>
        <dbReference type="Pfam" id="PF04116"/>
    </source>
</evidence>
<dbReference type="HOGENOM" id="CLU_092387_0_0_7"/>
<reference evidence="3 4" key="1">
    <citation type="journal article" date="2010" name="Stand. Genomic Sci.">
        <title>Complete genome sequence of Haliangium ochraceum type strain (SMP-2).</title>
        <authorList>
            <consortium name="US DOE Joint Genome Institute (JGI-PGF)"/>
            <person name="Ivanova N."/>
            <person name="Daum C."/>
            <person name="Lang E."/>
            <person name="Abt B."/>
            <person name="Kopitz M."/>
            <person name="Saunders E."/>
            <person name="Lapidus A."/>
            <person name="Lucas S."/>
            <person name="Glavina Del Rio T."/>
            <person name="Nolan M."/>
            <person name="Tice H."/>
            <person name="Copeland A."/>
            <person name="Cheng J.F."/>
            <person name="Chen F."/>
            <person name="Bruce D."/>
            <person name="Goodwin L."/>
            <person name="Pitluck S."/>
            <person name="Mavromatis K."/>
            <person name="Pati A."/>
            <person name="Mikhailova N."/>
            <person name="Chen A."/>
            <person name="Palaniappan K."/>
            <person name="Land M."/>
            <person name="Hauser L."/>
            <person name="Chang Y.J."/>
            <person name="Jeffries C.D."/>
            <person name="Detter J.C."/>
            <person name="Brettin T."/>
            <person name="Rohde M."/>
            <person name="Goker M."/>
            <person name="Bristow J."/>
            <person name="Markowitz V."/>
            <person name="Eisen J.A."/>
            <person name="Hugenholtz P."/>
            <person name="Kyrpides N.C."/>
            <person name="Klenk H.P."/>
        </authorList>
    </citation>
    <scope>NUCLEOTIDE SEQUENCE [LARGE SCALE GENOMIC DNA]</scope>
    <source>
        <strain evidence="4">DSM 14365 / CIP 107738 / JCM 11303 / AJ 13395 / SMP-2</strain>
    </source>
</reference>
<feature type="transmembrane region" description="Helical" evidence="1">
    <location>
        <begin position="146"/>
        <end position="167"/>
    </location>
</feature>
<dbReference type="AlphaFoldDB" id="D0LJ89"/>
<dbReference type="eggNOG" id="COG3000">
    <property type="taxonomic scope" value="Bacteria"/>
</dbReference>
<sequence>MSLPPHIEHFRAHYRENEVGPGYRGRVHLAGMVTAMVVLIGAALSLVDAPSAAELMIVPASFFLANLVEYLVHRGPMHRRRKGLYLLYKRHTKHHHRFFSSDAMACESPADFKAILFPPPVQMLFLGVIGGGIGLVLLLLTTRNTALLFMTTAMAYYLTYELMHLGYHLPEDHWLGRWMAPLRQHHGQHHDPTRMRHCNFNITFPICDLLFGTLEPNGDGPLA</sequence>
<evidence type="ECO:0000313" key="4">
    <source>
        <dbReference type="Proteomes" id="UP000001880"/>
    </source>
</evidence>
<organism evidence="3 4">
    <name type="scientific">Haliangium ochraceum (strain DSM 14365 / JCM 11303 / SMP-2)</name>
    <dbReference type="NCBI Taxonomy" id="502025"/>
    <lineage>
        <taxon>Bacteria</taxon>
        <taxon>Pseudomonadati</taxon>
        <taxon>Myxococcota</taxon>
        <taxon>Polyangia</taxon>
        <taxon>Haliangiales</taxon>
        <taxon>Kofleriaceae</taxon>
        <taxon>Haliangium</taxon>
    </lineage>
</organism>
<feature type="domain" description="Fatty acid hydroxylase" evidence="2">
    <location>
        <begin position="61"/>
        <end position="213"/>
    </location>
</feature>